<dbReference type="RefSeq" id="WP_104387951.1">
    <property type="nucleotide sequence ID" value="NZ_PGEM01000077.1"/>
</dbReference>
<dbReference type="EMBL" id="PGEM01000077">
    <property type="protein sequence ID" value="PPJ63231.1"/>
    <property type="molecule type" value="Genomic_DNA"/>
</dbReference>
<evidence type="ECO:0000313" key="2">
    <source>
        <dbReference type="Proteomes" id="UP000239589"/>
    </source>
</evidence>
<dbReference type="InterPro" id="IPR002636">
    <property type="entry name" value="DUF29"/>
</dbReference>
<sequence>MQTLSTNSLINLKNLYKSDYLAWYEMTLEQIKNNQLNEVDLDSLSEVLENLVRDTKRSGESYLRQIIIHLLLIEYWEAESINRRHWAAEIVNFRSELETDMTTNLRKHLNEEKENNYQKAIKYVIAKTGLKKNIFPDQCPYTLEQLIDDDWFSDTINIEF</sequence>
<dbReference type="AlphaFoldDB" id="A0A2S6CU60"/>
<evidence type="ECO:0000313" key="1">
    <source>
        <dbReference type="EMBL" id="PPJ63231.1"/>
    </source>
</evidence>
<dbReference type="OrthoDB" id="5769308at2"/>
<reference evidence="1 2" key="1">
    <citation type="submission" date="2018-02" db="EMBL/GenBank/DDBJ databases">
        <title>Discovery of a pederin family compound in a non-symbiotic bloom-forming cyanobacterium.</title>
        <authorList>
            <person name="Kust A."/>
            <person name="Mares J."/>
            <person name="Jokela J."/>
            <person name="Urajova P."/>
            <person name="Hajek J."/>
            <person name="Saurav K."/>
            <person name="Voracova K."/>
            <person name="Fewer D.P."/>
            <person name="Haapaniemi E."/>
            <person name="Permi P."/>
            <person name="Rehakova K."/>
            <person name="Sivonen K."/>
            <person name="Hrouzek P."/>
        </authorList>
    </citation>
    <scope>NUCLEOTIDE SEQUENCE [LARGE SCALE GENOMIC DNA]</scope>
    <source>
        <strain evidence="1 2">CHARLIE-1</strain>
    </source>
</reference>
<keyword evidence="2" id="KW-1185">Reference proteome</keyword>
<gene>
    <name evidence="1" type="ORF">CUN59_11415</name>
</gene>
<dbReference type="Pfam" id="PF01724">
    <property type="entry name" value="DUF29"/>
    <property type="match status" value="1"/>
</dbReference>
<comment type="caution">
    <text evidence="1">The sequence shown here is derived from an EMBL/GenBank/DDBJ whole genome shotgun (WGS) entry which is preliminary data.</text>
</comment>
<dbReference type="Proteomes" id="UP000239589">
    <property type="component" value="Unassembled WGS sequence"/>
</dbReference>
<proteinExistence type="predicted"/>
<name>A0A2S6CU60_9CYAN</name>
<dbReference type="Gene3D" id="1.20.1220.20">
    <property type="entry name" value="Uncharcterised protein PF01724"/>
    <property type="match status" value="1"/>
</dbReference>
<dbReference type="PANTHER" id="PTHR34235">
    <property type="entry name" value="SLR1203 PROTEIN-RELATED"/>
    <property type="match status" value="1"/>
</dbReference>
<dbReference type="PANTHER" id="PTHR34235:SF3">
    <property type="entry name" value="SLR1203 PROTEIN"/>
    <property type="match status" value="1"/>
</dbReference>
<organism evidence="1 2">
    <name type="scientific">Cuspidothrix issatschenkoi CHARLIE-1</name>
    <dbReference type="NCBI Taxonomy" id="2052836"/>
    <lineage>
        <taxon>Bacteria</taxon>
        <taxon>Bacillati</taxon>
        <taxon>Cyanobacteriota</taxon>
        <taxon>Cyanophyceae</taxon>
        <taxon>Nostocales</taxon>
        <taxon>Aphanizomenonaceae</taxon>
        <taxon>Cuspidothrix</taxon>
    </lineage>
</organism>
<accession>A0A2S6CU60</accession>
<protein>
    <submittedName>
        <fullName evidence="1">DUF29 domain-containing protein</fullName>
    </submittedName>
</protein>